<accession>G0ER11</accession>
<dbReference type="KEGG" id="cnc:CNE_1c11740"/>
<evidence type="ECO:0000313" key="2">
    <source>
        <dbReference type="Proteomes" id="UP000006798"/>
    </source>
</evidence>
<dbReference type="HOGENOM" id="CLU_1568124_0_0_4"/>
<sequence>MHLEYPDYAVRPRPNRWLVIDDFGSEHNWIYRSGYTEGDRGRSIFLDSANQDPDFLRLEETTPTRHYMREAMSFSTTFGLSVELDLCIDFWHCPAWDDVRGEPLTSREHGAQIKIECITVGGHYGERLESCVTSMPELLELCWQYLELERARDLAEAAARATARAMGAAQ</sequence>
<dbReference type="RefSeq" id="WP_013956182.1">
    <property type="nucleotide sequence ID" value="NC_015726.1"/>
</dbReference>
<proteinExistence type="predicted"/>
<organism evidence="1 2">
    <name type="scientific">Cupriavidus necator (strain ATCC 43291 / DSM 13513 / CCUG 52238 / LMG 8453 / N-1)</name>
    <name type="common">Ralstonia eutropha</name>
    <dbReference type="NCBI Taxonomy" id="1042878"/>
    <lineage>
        <taxon>Bacteria</taxon>
        <taxon>Pseudomonadati</taxon>
        <taxon>Pseudomonadota</taxon>
        <taxon>Betaproteobacteria</taxon>
        <taxon>Burkholderiales</taxon>
        <taxon>Burkholderiaceae</taxon>
        <taxon>Cupriavidus</taxon>
    </lineage>
</organism>
<dbReference type="EMBL" id="CP002877">
    <property type="protein sequence ID" value="AEI76529.1"/>
    <property type="molecule type" value="Genomic_DNA"/>
</dbReference>
<dbReference type="GeneID" id="34309930"/>
<gene>
    <name evidence="1" type="ordered locus">CNE_1c11740</name>
</gene>
<name>G0ER11_CUPNN</name>
<evidence type="ECO:0000313" key="1">
    <source>
        <dbReference type="EMBL" id="AEI76529.1"/>
    </source>
</evidence>
<reference evidence="1 2" key="1">
    <citation type="journal article" date="2011" name="J. Bacteriol.">
        <title>Complete genome sequence of the type strain Cupriavidus necator N-1.</title>
        <authorList>
            <person name="Poehlein A."/>
            <person name="Kusian B."/>
            <person name="Friedrich B."/>
            <person name="Daniel R."/>
            <person name="Bowien B."/>
        </authorList>
    </citation>
    <scope>NUCLEOTIDE SEQUENCE [LARGE SCALE GENOMIC DNA]</scope>
    <source>
        <strain evidence="2">ATCC 43291 / DSM 13513 / CCUG 52238 / LMG 8453 / N-1</strain>
    </source>
</reference>
<protein>
    <submittedName>
        <fullName evidence="1">Uncharacterized protein</fullName>
    </submittedName>
</protein>
<dbReference type="Proteomes" id="UP000006798">
    <property type="component" value="Chromosome 1"/>
</dbReference>
<dbReference type="AlphaFoldDB" id="G0ER11"/>